<keyword evidence="1" id="KW-0474">Menaquinone biosynthesis</keyword>
<keyword evidence="1 5" id="KW-0378">Hydrolase</keyword>
<proteinExistence type="inferred from homology"/>
<evidence type="ECO:0000259" key="4">
    <source>
        <dbReference type="Pfam" id="PF01048"/>
    </source>
</evidence>
<dbReference type="CDD" id="cd17766">
    <property type="entry name" value="futalosine_nucleosidase_MqnB"/>
    <property type="match status" value="1"/>
</dbReference>
<dbReference type="Pfam" id="PF01048">
    <property type="entry name" value="PNP_UDP_1"/>
    <property type="match status" value="1"/>
</dbReference>
<dbReference type="NCBIfam" id="TIGR03664">
    <property type="entry name" value="fut_nucase"/>
    <property type="match status" value="1"/>
</dbReference>
<dbReference type="InterPro" id="IPR000845">
    <property type="entry name" value="Nucleoside_phosphorylase_d"/>
</dbReference>
<sequence>MEQSRAGGHNYEAPHARGRSGSEAQQRRAELPGSERGAAGRSGGGHSAPGAAAQHADGSSAAGRRRVLVVVAVDAEKDAVARGLGGDSRFDVIAAGVGPVEAAVSATAALAAATPHRYGVVVSAGIGGGFPGRAAVGSLVVASEAVAADLGAETPDGFSGLDKLGFGANRLPVDKQLAGELLAALRAAGLAAHSGPALTLSTVTGTAATASELAERIPGAASEGMEGYGVAAAASRYGLSFLEIRAISNAVGPRDRSAWRIGDALQALEAASAVLKEVIR</sequence>
<reference evidence="5 6" key="1">
    <citation type="submission" date="2019-02" db="EMBL/GenBank/DDBJ databases">
        <title>Paenibacillus sp. nov., isolated from surface-sterilized tissue of Thalictrum simplex L.</title>
        <authorList>
            <person name="Tuo L."/>
        </authorList>
    </citation>
    <scope>NUCLEOTIDE SEQUENCE [LARGE SCALE GENOMIC DNA]</scope>
    <source>
        <strain evidence="5 6">N2SHLJ1</strain>
    </source>
</reference>
<dbReference type="GO" id="GO:0009116">
    <property type="term" value="P:nucleoside metabolic process"/>
    <property type="evidence" value="ECO:0007669"/>
    <property type="project" value="InterPro"/>
</dbReference>
<dbReference type="SUPFAM" id="SSF53167">
    <property type="entry name" value="Purine and uridine phosphorylases"/>
    <property type="match status" value="1"/>
</dbReference>
<evidence type="ECO:0000313" key="5">
    <source>
        <dbReference type="EMBL" id="TBL80895.1"/>
    </source>
</evidence>
<dbReference type="Proteomes" id="UP000293142">
    <property type="component" value="Unassembled WGS sequence"/>
</dbReference>
<dbReference type="GO" id="GO:0005829">
    <property type="term" value="C:cytosol"/>
    <property type="evidence" value="ECO:0007669"/>
    <property type="project" value="TreeGrafter"/>
</dbReference>
<gene>
    <name evidence="1" type="primary">mqnB</name>
    <name evidence="5" type="ORF">EYB31_06090</name>
</gene>
<dbReference type="HAMAP" id="MF_00991">
    <property type="entry name" value="MqnB"/>
    <property type="match status" value="1"/>
</dbReference>
<name>A0A4Q9DX12_9BACL</name>
<feature type="compositionally biased region" description="Low complexity" evidence="3">
    <location>
        <begin position="48"/>
        <end position="59"/>
    </location>
</feature>
<comment type="function">
    <text evidence="1">Catalyzes the hydrolysis of futalosine (FL) to dehypoxanthine futalosine (DHFL) and hypoxanthine, a step in the biosynthesis of menaquinone (MK, vitamin K2).</text>
</comment>
<protein>
    <recommendedName>
        <fullName evidence="1 2">Futalosine hydrolase</fullName>
        <shortName evidence="1">FL hydrolase</shortName>
        <ecNumber evidence="1 2">3.2.2.26</ecNumber>
    </recommendedName>
    <alternativeName>
        <fullName evidence="1">Futalosine nucleosidase</fullName>
    </alternativeName>
    <alternativeName>
        <fullName evidence="1">Menaquinone biosynthetic enzyme MqnB</fullName>
    </alternativeName>
</protein>
<feature type="domain" description="Nucleoside phosphorylase" evidence="4">
    <location>
        <begin position="92"/>
        <end position="279"/>
    </location>
</feature>
<dbReference type="GO" id="GO:0008930">
    <property type="term" value="F:methylthioadenosine nucleosidase activity"/>
    <property type="evidence" value="ECO:0007669"/>
    <property type="project" value="TreeGrafter"/>
</dbReference>
<keyword evidence="5" id="KW-0326">Glycosidase</keyword>
<dbReference type="RefSeq" id="WP_131012392.1">
    <property type="nucleotide sequence ID" value="NZ_SIRE01000004.1"/>
</dbReference>
<comment type="catalytic activity">
    <reaction evidence="1">
        <text>futalosine + H2O = dehypoxanthine futalosine + hypoxanthine</text>
        <dbReference type="Rhea" id="RHEA:25904"/>
        <dbReference type="ChEBI" id="CHEBI:15377"/>
        <dbReference type="ChEBI" id="CHEBI:17368"/>
        <dbReference type="ChEBI" id="CHEBI:58863"/>
        <dbReference type="ChEBI" id="CHEBI:58864"/>
        <dbReference type="EC" id="3.2.2.26"/>
    </reaction>
</comment>
<evidence type="ECO:0000256" key="1">
    <source>
        <dbReference type="HAMAP-Rule" id="MF_00991"/>
    </source>
</evidence>
<dbReference type="OrthoDB" id="9788270at2"/>
<dbReference type="Gene3D" id="3.40.50.1580">
    <property type="entry name" value="Nucleoside phosphorylase domain"/>
    <property type="match status" value="1"/>
</dbReference>
<dbReference type="AlphaFoldDB" id="A0A4Q9DX12"/>
<feature type="region of interest" description="Disordered" evidence="3">
    <location>
        <begin position="1"/>
        <end position="59"/>
    </location>
</feature>
<dbReference type="PANTHER" id="PTHR46832:SF2">
    <property type="entry name" value="FUTALOSINE HYDROLASE"/>
    <property type="match status" value="1"/>
</dbReference>
<dbReference type="UniPathway" id="UPA00079"/>
<dbReference type="PANTHER" id="PTHR46832">
    <property type="entry name" value="5'-METHYLTHIOADENOSINE/S-ADENOSYLHOMOCYSTEINE NUCLEOSIDASE"/>
    <property type="match status" value="1"/>
</dbReference>
<dbReference type="GO" id="GO:0008782">
    <property type="term" value="F:adenosylhomocysteine nucleosidase activity"/>
    <property type="evidence" value="ECO:0007669"/>
    <property type="project" value="TreeGrafter"/>
</dbReference>
<accession>A0A4Q9DX12</accession>
<evidence type="ECO:0000313" key="6">
    <source>
        <dbReference type="Proteomes" id="UP000293142"/>
    </source>
</evidence>
<dbReference type="InterPro" id="IPR019963">
    <property type="entry name" value="FL_hydrolase_MqnB"/>
</dbReference>
<dbReference type="EC" id="3.2.2.26" evidence="1 2"/>
<organism evidence="5 6">
    <name type="scientific">Paenibacillus thalictri</name>
    <dbReference type="NCBI Taxonomy" id="2527873"/>
    <lineage>
        <taxon>Bacteria</taxon>
        <taxon>Bacillati</taxon>
        <taxon>Bacillota</taxon>
        <taxon>Bacilli</taxon>
        <taxon>Bacillales</taxon>
        <taxon>Paenibacillaceae</taxon>
        <taxon>Paenibacillus</taxon>
    </lineage>
</organism>
<dbReference type="GO" id="GO:0009234">
    <property type="term" value="P:menaquinone biosynthetic process"/>
    <property type="evidence" value="ECO:0007669"/>
    <property type="project" value="UniProtKB-UniRule"/>
</dbReference>
<comment type="caution">
    <text evidence="5">The sequence shown here is derived from an EMBL/GenBank/DDBJ whole genome shotgun (WGS) entry which is preliminary data.</text>
</comment>
<dbReference type="InterPro" id="IPR035994">
    <property type="entry name" value="Nucleoside_phosphorylase_sf"/>
</dbReference>
<evidence type="ECO:0000256" key="2">
    <source>
        <dbReference type="NCBIfam" id="TIGR03664"/>
    </source>
</evidence>
<evidence type="ECO:0000256" key="3">
    <source>
        <dbReference type="SAM" id="MobiDB-lite"/>
    </source>
</evidence>
<comment type="pathway">
    <text evidence="1">Quinol/quinone metabolism; menaquinone biosynthesis.</text>
</comment>
<dbReference type="EMBL" id="SIRE01000004">
    <property type="protein sequence ID" value="TBL80895.1"/>
    <property type="molecule type" value="Genomic_DNA"/>
</dbReference>
<keyword evidence="6" id="KW-1185">Reference proteome</keyword>
<dbReference type="NCBIfam" id="NF006087">
    <property type="entry name" value="PRK08236.1"/>
    <property type="match status" value="1"/>
</dbReference>
<comment type="similarity">
    <text evidence="1">Belongs to the PNP/UDP phosphorylase family. Futalosine hydrolase subfamily.</text>
</comment>
<dbReference type="GO" id="GO:0019284">
    <property type="term" value="P:L-methionine salvage from S-adenosylmethionine"/>
    <property type="evidence" value="ECO:0007669"/>
    <property type="project" value="TreeGrafter"/>
</dbReference>